<protein>
    <submittedName>
        <fullName evidence="1">Uncharacterized protein</fullName>
    </submittedName>
</protein>
<proteinExistence type="predicted"/>
<reference evidence="1 2" key="1">
    <citation type="submission" date="2023-03" db="EMBL/GenBank/DDBJ databases">
        <title>Draft genome sequence of Thalassotalea eurytherma JCM 18482T.</title>
        <authorList>
            <person name="Sawabe T."/>
        </authorList>
    </citation>
    <scope>NUCLEOTIDE SEQUENCE [LARGE SCALE GENOMIC DNA]</scope>
    <source>
        <strain evidence="1 2">JCM 18482</strain>
    </source>
</reference>
<dbReference type="EMBL" id="BSSU01000003">
    <property type="protein sequence ID" value="GLX81285.1"/>
    <property type="molecule type" value="Genomic_DNA"/>
</dbReference>
<keyword evidence="2" id="KW-1185">Reference proteome</keyword>
<organism evidence="1 2">
    <name type="scientific">Thalassotalea eurytherma</name>
    <dbReference type="NCBI Taxonomy" id="1144278"/>
    <lineage>
        <taxon>Bacteria</taxon>
        <taxon>Pseudomonadati</taxon>
        <taxon>Pseudomonadota</taxon>
        <taxon>Gammaproteobacteria</taxon>
        <taxon>Alteromonadales</taxon>
        <taxon>Colwelliaceae</taxon>
        <taxon>Thalassotalea</taxon>
    </lineage>
</organism>
<comment type="caution">
    <text evidence="1">The sequence shown here is derived from an EMBL/GenBank/DDBJ whole genome shotgun (WGS) entry which is preliminary data.</text>
</comment>
<evidence type="ECO:0000313" key="1">
    <source>
        <dbReference type="EMBL" id="GLX81285.1"/>
    </source>
</evidence>
<accession>A0ABQ6GZG4</accession>
<name>A0ABQ6GZG4_9GAMM</name>
<dbReference type="Proteomes" id="UP001157133">
    <property type="component" value="Unassembled WGS sequence"/>
</dbReference>
<gene>
    <name evidence="1" type="ORF">theurythT_07370</name>
</gene>
<evidence type="ECO:0000313" key="2">
    <source>
        <dbReference type="Proteomes" id="UP001157133"/>
    </source>
</evidence>
<dbReference type="RefSeq" id="WP_284206607.1">
    <property type="nucleotide sequence ID" value="NZ_BSSU01000003.1"/>
</dbReference>
<sequence length="349" mass="39384">MNIKEFGQNFFGPLLSQYLKSVFEGSNEGHLYYCLAREGHFIQAAISELKKQGLLDTTIDSRYLIVSRVFMFKILLGAPESWQFSLSPKFEGNLQTLLAHRFNLSQTIIDSILSEAEQTTDINLPEDIDTVKAVFLKHHNELSSVVSGAKIAYLAYLEYKGFGVDDIEHNVLDIGYSGTIQKLLTLLTSTSTTGHYFIASKPGTHVVAGNNVQMHGVFKEGVKLGDGHVMLDRSLFLESLLTAPSAQLVDLRINPLAPDNEEKFEFFYGMRANCQKQFYLLQELMSGAIEHVVHCFKYDIEYSNDDLDNLYEQYVSKPNMIPHGVRHLFEIDDAISGNATISYQQLFQL</sequence>